<dbReference type="Pfam" id="PF00550">
    <property type="entry name" value="PP-binding"/>
    <property type="match status" value="1"/>
</dbReference>
<evidence type="ECO:0000313" key="3">
    <source>
        <dbReference type="Proteomes" id="UP000050975"/>
    </source>
</evidence>
<comment type="caution">
    <text evidence="2">The sequence shown here is derived from an EMBL/GenBank/DDBJ whole genome shotgun (WGS) entry which is preliminary data.</text>
</comment>
<proteinExistence type="predicted"/>
<name>A0A0S8JWH8_UNCW3</name>
<organism evidence="2 3">
    <name type="scientific">candidate division WOR_3 bacterium SM1_77</name>
    <dbReference type="NCBI Taxonomy" id="1703778"/>
    <lineage>
        <taxon>Bacteria</taxon>
        <taxon>Bacteria division WOR-3</taxon>
    </lineage>
</organism>
<dbReference type="Gene3D" id="1.10.1200.10">
    <property type="entry name" value="ACP-like"/>
    <property type="match status" value="1"/>
</dbReference>
<evidence type="ECO:0000259" key="1">
    <source>
        <dbReference type="PROSITE" id="PS50075"/>
    </source>
</evidence>
<gene>
    <name evidence="2" type="ORF">AMJ74_04360</name>
</gene>
<feature type="domain" description="Carrier" evidence="1">
    <location>
        <begin position="4"/>
        <end position="82"/>
    </location>
</feature>
<dbReference type="Proteomes" id="UP000050975">
    <property type="component" value="Unassembled WGS sequence"/>
</dbReference>
<sequence length="84" mass="9648">MAEDLKNLIIDYVKREYLEEDSEEEVNENTPLISSGIVDSFSMVSLKTFLEKKFNVKIPDDKATPEAFDTVNNMVNLLKEFNVT</sequence>
<evidence type="ECO:0000313" key="2">
    <source>
        <dbReference type="EMBL" id="KPL13928.1"/>
    </source>
</evidence>
<accession>A0A0S8JWH8</accession>
<dbReference type="AlphaFoldDB" id="A0A0S8JWH8"/>
<dbReference type="EMBL" id="LJVE01000076">
    <property type="protein sequence ID" value="KPL13928.1"/>
    <property type="molecule type" value="Genomic_DNA"/>
</dbReference>
<reference evidence="2 3" key="1">
    <citation type="journal article" date="2015" name="Microbiome">
        <title>Genomic resolution of linkages in carbon, nitrogen, and sulfur cycling among widespread estuary sediment bacteria.</title>
        <authorList>
            <person name="Baker B.J."/>
            <person name="Lazar C.S."/>
            <person name="Teske A.P."/>
            <person name="Dick G.J."/>
        </authorList>
    </citation>
    <scope>NUCLEOTIDE SEQUENCE [LARGE SCALE GENOMIC DNA]</scope>
    <source>
        <strain evidence="2">SM1_77</strain>
    </source>
</reference>
<protein>
    <recommendedName>
        <fullName evidence="1">Carrier domain-containing protein</fullName>
    </recommendedName>
</protein>
<dbReference type="InterPro" id="IPR036736">
    <property type="entry name" value="ACP-like_sf"/>
</dbReference>
<dbReference type="InterPro" id="IPR009081">
    <property type="entry name" value="PP-bd_ACP"/>
</dbReference>
<dbReference type="PROSITE" id="PS50075">
    <property type="entry name" value="CARRIER"/>
    <property type="match status" value="1"/>
</dbReference>
<dbReference type="SUPFAM" id="SSF47336">
    <property type="entry name" value="ACP-like"/>
    <property type="match status" value="1"/>
</dbReference>